<dbReference type="SUPFAM" id="SSF54106">
    <property type="entry name" value="LysM domain"/>
    <property type="match status" value="2"/>
</dbReference>
<sequence length="294" mass="32114">MMNILSKSTTYKTLAFLSLAMLAINHNNVSASTFTIAAAPDSIGVEKIDGQEYVLFKIEKGDNYYQLSKKYKTTVGKITELNGNKTLALGQIVKIPTGRMFYVTPNNSKNSTVKGSQKELIDYKVGDQETLYAISRKFDVTVEEIKRANNLQSNSISGGQILKIPNNSNLNIPQKPDTLFIGPDTTAVEEPVIAANKYGIREKTERGIGVWIDGLNENGTSNLALHKTAAVGTVLKITNPMTRSVTYAKVVGKFNENADTHNAIVVLSKSAAAYIGALDKRFQVEITYGVPLED</sequence>
<evidence type="ECO:0000256" key="1">
    <source>
        <dbReference type="SAM" id="SignalP"/>
    </source>
</evidence>
<gene>
    <name evidence="3" type="ORF">ABE541_02470</name>
</gene>
<comment type="caution">
    <text evidence="3">The sequence shown here is derived from an EMBL/GenBank/DDBJ whole genome shotgun (WGS) entry which is preliminary data.</text>
</comment>
<dbReference type="Gene3D" id="3.10.350.10">
    <property type="entry name" value="LysM domain"/>
    <property type="match status" value="2"/>
</dbReference>
<dbReference type="PROSITE" id="PS51782">
    <property type="entry name" value="LYSM"/>
    <property type="match status" value="1"/>
</dbReference>
<feature type="domain" description="LysM" evidence="2">
    <location>
        <begin position="121"/>
        <end position="164"/>
    </location>
</feature>
<evidence type="ECO:0000313" key="3">
    <source>
        <dbReference type="EMBL" id="MEN5376116.1"/>
    </source>
</evidence>
<dbReference type="PANTHER" id="PTHR33734">
    <property type="entry name" value="LYSM DOMAIN-CONTAINING GPI-ANCHORED PROTEIN 2"/>
    <property type="match status" value="1"/>
</dbReference>
<dbReference type="SMART" id="SM00257">
    <property type="entry name" value="LysM"/>
    <property type="match status" value="2"/>
</dbReference>
<dbReference type="InterPro" id="IPR018392">
    <property type="entry name" value="LysM"/>
</dbReference>
<dbReference type="Pfam" id="PF01476">
    <property type="entry name" value="LysM"/>
    <property type="match status" value="2"/>
</dbReference>
<organism evidence="3 4">
    <name type="scientific">Sphingobacterium kitahiroshimense</name>
    <dbReference type="NCBI Taxonomy" id="470446"/>
    <lineage>
        <taxon>Bacteria</taxon>
        <taxon>Pseudomonadati</taxon>
        <taxon>Bacteroidota</taxon>
        <taxon>Sphingobacteriia</taxon>
        <taxon>Sphingobacteriales</taxon>
        <taxon>Sphingobacteriaceae</taxon>
        <taxon>Sphingobacterium</taxon>
    </lineage>
</organism>
<protein>
    <submittedName>
        <fullName evidence="3">LysM peptidoglycan-binding domain-containing protein</fullName>
    </submittedName>
</protein>
<keyword evidence="1" id="KW-0732">Signal</keyword>
<keyword evidence="4" id="KW-1185">Reference proteome</keyword>
<name>A0ABV0BMU5_9SPHI</name>
<dbReference type="InterPro" id="IPR036779">
    <property type="entry name" value="LysM_dom_sf"/>
</dbReference>
<dbReference type="PANTHER" id="PTHR33734:SF22">
    <property type="entry name" value="MEMBRANE-BOUND LYTIC MUREIN TRANSGLYCOSYLASE D"/>
    <property type="match status" value="1"/>
</dbReference>
<feature type="signal peptide" evidence="1">
    <location>
        <begin position="1"/>
        <end position="31"/>
    </location>
</feature>
<dbReference type="RefSeq" id="WP_346580515.1">
    <property type="nucleotide sequence ID" value="NZ_JBDJLH010000005.1"/>
</dbReference>
<dbReference type="EMBL" id="JBDJNQ010000001">
    <property type="protein sequence ID" value="MEN5376116.1"/>
    <property type="molecule type" value="Genomic_DNA"/>
</dbReference>
<proteinExistence type="predicted"/>
<evidence type="ECO:0000259" key="2">
    <source>
        <dbReference type="PROSITE" id="PS51782"/>
    </source>
</evidence>
<dbReference type="CDD" id="cd00118">
    <property type="entry name" value="LysM"/>
    <property type="match status" value="2"/>
</dbReference>
<accession>A0ABV0BMU5</accession>
<dbReference type="Proteomes" id="UP001409291">
    <property type="component" value="Unassembled WGS sequence"/>
</dbReference>
<evidence type="ECO:0000313" key="4">
    <source>
        <dbReference type="Proteomes" id="UP001409291"/>
    </source>
</evidence>
<reference evidence="3 4" key="1">
    <citation type="submission" date="2024-04" db="EMBL/GenBank/DDBJ databases">
        <title>WGS of bacteria from Torrens River.</title>
        <authorList>
            <person name="Wyrsch E.R."/>
            <person name="Drigo B."/>
        </authorList>
    </citation>
    <scope>NUCLEOTIDE SEQUENCE [LARGE SCALE GENOMIC DNA]</scope>
    <source>
        <strain evidence="3 4">TWI391</strain>
    </source>
</reference>
<feature type="chain" id="PRO_5045806601" evidence="1">
    <location>
        <begin position="32"/>
        <end position="294"/>
    </location>
</feature>